<evidence type="ECO:0000313" key="5">
    <source>
        <dbReference type="Proteomes" id="UP000603141"/>
    </source>
</evidence>
<dbReference type="GO" id="GO:0016987">
    <property type="term" value="F:sigma factor activity"/>
    <property type="evidence" value="ECO:0007669"/>
    <property type="project" value="InterPro"/>
</dbReference>
<feature type="domain" description="RNA polymerase sigma factor 70 region 4 type 2" evidence="2">
    <location>
        <begin position="126"/>
        <end position="176"/>
    </location>
</feature>
<dbReference type="SUPFAM" id="SSF88659">
    <property type="entry name" value="Sigma3 and sigma4 domains of RNA polymerase sigma factors"/>
    <property type="match status" value="1"/>
</dbReference>
<proteinExistence type="predicted"/>
<dbReference type="InterPro" id="IPR046531">
    <property type="entry name" value="DUF6596"/>
</dbReference>
<dbReference type="InterPro" id="IPR013249">
    <property type="entry name" value="RNA_pol_sigma70_r4_t2"/>
</dbReference>
<dbReference type="Proteomes" id="UP000603141">
    <property type="component" value="Unassembled WGS sequence"/>
</dbReference>
<dbReference type="PANTHER" id="PTHR47756:SF2">
    <property type="entry name" value="BLL6612 PROTEIN"/>
    <property type="match status" value="1"/>
</dbReference>
<dbReference type="GO" id="GO:0006352">
    <property type="term" value="P:DNA-templated transcription initiation"/>
    <property type="evidence" value="ECO:0007669"/>
    <property type="project" value="InterPro"/>
</dbReference>
<feature type="domain" description="RNA polymerase sigma-70 region 2" evidence="1">
    <location>
        <begin position="18"/>
        <end position="86"/>
    </location>
</feature>
<protein>
    <submittedName>
        <fullName evidence="4">Sigma-70 family RNA polymerase sigma factor</fullName>
    </submittedName>
</protein>
<dbReference type="Pfam" id="PF20239">
    <property type="entry name" value="DUF6596"/>
    <property type="match status" value="1"/>
</dbReference>
<accession>A0A934S3B5</accession>
<dbReference type="Gene3D" id="1.10.1740.10">
    <property type="match status" value="1"/>
</dbReference>
<dbReference type="Pfam" id="PF08281">
    <property type="entry name" value="Sigma70_r4_2"/>
    <property type="match status" value="1"/>
</dbReference>
<dbReference type="InterPro" id="IPR013324">
    <property type="entry name" value="RNA_pol_sigma_r3/r4-like"/>
</dbReference>
<organism evidence="4 5">
    <name type="scientific">Luteolibacter pohnpeiensis</name>
    <dbReference type="NCBI Taxonomy" id="454153"/>
    <lineage>
        <taxon>Bacteria</taxon>
        <taxon>Pseudomonadati</taxon>
        <taxon>Verrucomicrobiota</taxon>
        <taxon>Verrucomicrobiia</taxon>
        <taxon>Verrucomicrobiales</taxon>
        <taxon>Verrucomicrobiaceae</taxon>
        <taxon>Luteolibacter</taxon>
    </lineage>
</organism>
<name>A0A934S3B5_9BACT</name>
<dbReference type="PANTHER" id="PTHR47756">
    <property type="entry name" value="BLL6612 PROTEIN-RELATED"/>
    <property type="match status" value="1"/>
</dbReference>
<dbReference type="RefSeq" id="WP_200269500.1">
    <property type="nucleotide sequence ID" value="NZ_JAENIJ010000010.1"/>
</dbReference>
<evidence type="ECO:0000259" key="2">
    <source>
        <dbReference type="Pfam" id="PF08281"/>
    </source>
</evidence>
<dbReference type="InterPro" id="IPR013325">
    <property type="entry name" value="RNA_pol_sigma_r2"/>
</dbReference>
<dbReference type="InterPro" id="IPR014284">
    <property type="entry name" value="RNA_pol_sigma-70_dom"/>
</dbReference>
<feature type="domain" description="DUF6596" evidence="3">
    <location>
        <begin position="194"/>
        <end position="295"/>
    </location>
</feature>
<dbReference type="AlphaFoldDB" id="A0A934S3B5"/>
<evidence type="ECO:0000259" key="3">
    <source>
        <dbReference type="Pfam" id="PF20239"/>
    </source>
</evidence>
<dbReference type="SUPFAM" id="SSF88946">
    <property type="entry name" value="Sigma2 domain of RNA polymerase sigma factors"/>
    <property type="match status" value="1"/>
</dbReference>
<sequence length="443" mass="49794">MSEHLTDAGISRLTEHLFRHESGKLVSALTAIFGIRRLQLAEDVVQEAMIRALQTWPYHGVPENPAAWLMQTAKNRALDLIRREKRFYEKQPEIIASFERSRSDDPAEVEVRFDNEIGDHRLSLIFACCHPSIPSDAQIALALKTLCGFSPKEISRAFLATEAAVAKRLTRARQKIAEHAIGFEIPSGSMLSVRVDGVLQVLYFLFNEGYSASNGESVVKADLCREAIRLGLLLADHPLVGTPKVHALVSLMMLNAARLSAREDAGGNILRLREQDRSKWDIQLIHGGLRYLASSAVGKEMSEYHLQAGISACHCVAKDFESTDWVRILQHYDRWMELNDSPVIALNRTVAVANLHGPEHGLQALERILKFQSLENYYLYYAVRGDLQEQLGNDQSAESSFAKAEELTDVLSEKRFLQQRILNCRLKSRGIPNEVAGLRDRPM</sequence>
<comment type="caution">
    <text evidence="4">The sequence shown here is derived from an EMBL/GenBank/DDBJ whole genome shotgun (WGS) entry which is preliminary data.</text>
</comment>
<keyword evidence="5" id="KW-1185">Reference proteome</keyword>
<evidence type="ECO:0000313" key="4">
    <source>
        <dbReference type="EMBL" id="MBK1882400.1"/>
    </source>
</evidence>
<dbReference type="InterPro" id="IPR007627">
    <property type="entry name" value="RNA_pol_sigma70_r2"/>
</dbReference>
<reference evidence="4" key="1">
    <citation type="submission" date="2021-01" db="EMBL/GenBank/DDBJ databases">
        <title>Modified the classification status of verrucomicrobia.</title>
        <authorList>
            <person name="Feng X."/>
        </authorList>
    </citation>
    <scope>NUCLEOTIDE SEQUENCE</scope>
    <source>
        <strain evidence="4">KCTC 22041</strain>
    </source>
</reference>
<dbReference type="Pfam" id="PF04542">
    <property type="entry name" value="Sigma70_r2"/>
    <property type="match status" value="1"/>
</dbReference>
<dbReference type="NCBIfam" id="TIGR02937">
    <property type="entry name" value="sigma70-ECF"/>
    <property type="match status" value="1"/>
</dbReference>
<dbReference type="GO" id="GO:0003677">
    <property type="term" value="F:DNA binding"/>
    <property type="evidence" value="ECO:0007669"/>
    <property type="project" value="InterPro"/>
</dbReference>
<dbReference type="EMBL" id="JAENIJ010000010">
    <property type="protein sequence ID" value="MBK1882400.1"/>
    <property type="molecule type" value="Genomic_DNA"/>
</dbReference>
<gene>
    <name evidence="4" type="ORF">JIN85_08240</name>
</gene>
<evidence type="ECO:0000259" key="1">
    <source>
        <dbReference type="Pfam" id="PF04542"/>
    </source>
</evidence>